<name>A0ABD3MVC3_9STRA</name>
<dbReference type="EMBL" id="JALLPJ020001369">
    <property type="protein sequence ID" value="KAL3767357.1"/>
    <property type="molecule type" value="Genomic_DNA"/>
</dbReference>
<evidence type="ECO:0000313" key="1">
    <source>
        <dbReference type="EMBL" id="KAL3767357.1"/>
    </source>
</evidence>
<proteinExistence type="predicted"/>
<keyword evidence="2" id="KW-1185">Reference proteome</keyword>
<accession>A0ABD3MVC3</accession>
<reference evidence="1 2" key="1">
    <citation type="submission" date="2024-10" db="EMBL/GenBank/DDBJ databases">
        <title>Updated reference genomes for cyclostephanoid diatoms.</title>
        <authorList>
            <person name="Roberts W.R."/>
            <person name="Alverson A.J."/>
        </authorList>
    </citation>
    <scope>NUCLEOTIDE SEQUENCE [LARGE SCALE GENOMIC DNA]</scope>
    <source>
        <strain evidence="1 2">AJA010-31</strain>
    </source>
</reference>
<dbReference type="Proteomes" id="UP001530400">
    <property type="component" value="Unassembled WGS sequence"/>
</dbReference>
<dbReference type="AlphaFoldDB" id="A0ABD3MVC3"/>
<sequence>MSTTPKWHNTKESKQGSDLSVCDAQGNWTRLDFADLTKEVASNLTDEHIQRILELIHARDQLATLHLTGCLSLVGHSLAVLNGSTALKHFDMSLVMHDNASI</sequence>
<evidence type="ECO:0000313" key="2">
    <source>
        <dbReference type="Proteomes" id="UP001530400"/>
    </source>
</evidence>
<protein>
    <submittedName>
        <fullName evidence="1">Uncharacterized protein</fullName>
    </submittedName>
</protein>
<comment type="caution">
    <text evidence="1">The sequence shown here is derived from an EMBL/GenBank/DDBJ whole genome shotgun (WGS) entry which is preliminary data.</text>
</comment>
<organism evidence="1 2">
    <name type="scientific">Cyclotella atomus</name>
    <dbReference type="NCBI Taxonomy" id="382360"/>
    <lineage>
        <taxon>Eukaryota</taxon>
        <taxon>Sar</taxon>
        <taxon>Stramenopiles</taxon>
        <taxon>Ochrophyta</taxon>
        <taxon>Bacillariophyta</taxon>
        <taxon>Coscinodiscophyceae</taxon>
        <taxon>Thalassiosirophycidae</taxon>
        <taxon>Stephanodiscales</taxon>
        <taxon>Stephanodiscaceae</taxon>
        <taxon>Cyclotella</taxon>
    </lineage>
</organism>
<gene>
    <name evidence="1" type="ORF">ACHAWO_007300</name>
</gene>